<keyword evidence="1" id="KW-0378">Hydrolase</keyword>
<gene>
    <name evidence="1" type="ORF">CVIC8964_1332</name>
</gene>
<evidence type="ECO:0000313" key="1">
    <source>
        <dbReference type="EMBL" id="ARR02719.1"/>
    </source>
</evidence>
<organism evidence="1 2">
    <name type="scientific">Campylobacter vicugnae</name>
    <dbReference type="NCBI Taxonomy" id="1660076"/>
    <lineage>
        <taxon>Bacteria</taxon>
        <taxon>Pseudomonadati</taxon>
        <taxon>Campylobacterota</taxon>
        <taxon>Epsilonproteobacteria</taxon>
        <taxon>Campylobacterales</taxon>
        <taxon>Campylobacteraceae</taxon>
        <taxon>Campylobacter</taxon>
    </lineage>
</organism>
<proteinExistence type="predicted"/>
<dbReference type="InterPro" id="IPR050534">
    <property type="entry name" value="Coronavir_polyprotein_1ab"/>
</dbReference>
<keyword evidence="1" id="KW-0347">Helicase</keyword>
<dbReference type="AlphaFoldDB" id="A0A1X9T2U8"/>
<dbReference type="RefSeq" id="WP_086333965.1">
    <property type="nucleotide sequence ID" value="NZ_CP018791.1"/>
</dbReference>
<evidence type="ECO:0000313" key="2">
    <source>
        <dbReference type="Proteomes" id="UP000194265"/>
    </source>
</evidence>
<protein>
    <submittedName>
        <fullName evidence="1">RecD-like DNA helicase (AAA domain)</fullName>
    </submittedName>
</protein>
<dbReference type="EMBL" id="CP018791">
    <property type="protein sequence ID" value="ARR02719.1"/>
    <property type="molecule type" value="Genomic_DNA"/>
</dbReference>
<dbReference type="PANTHER" id="PTHR43788">
    <property type="entry name" value="DNA2/NAM7 HELICASE FAMILY MEMBER"/>
    <property type="match status" value="1"/>
</dbReference>
<keyword evidence="1" id="KW-0067">ATP-binding</keyword>
<dbReference type="InterPro" id="IPR027417">
    <property type="entry name" value="P-loop_NTPase"/>
</dbReference>
<dbReference type="CDD" id="cd18809">
    <property type="entry name" value="SF1_C_RecD"/>
    <property type="match status" value="1"/>
</dbReference>
<dbReference type="OrthoDB" id="9763659at2"/>
<keyword evidence="1" id="KW-0547">Nucleotide-binding</keyword>
<name>A0A1X9T2U8_9BACT</name>
<dbReference type="Pfam" id="PF13604">
    <property type="entry name" value="AAA_30"/>
    <property type="match status" value="1"/>
</dbReference>
<accession>A0A1X9T2U8</accession>
<dbReference type="GO" id="GO:0004386">
    <property type="term" value="F:helicase activity"/>
    <property type="evidence" value="ECO:0007669"/>
    <property type="project" value="UniProtKB-KW"/>
</dbReference>
<dbReference type="Gene3D" id="3.40.50.300">
    <property type="entry name" value="P-loop containing nucleotide triphosphate hydrolases"/>
    <property type="match status" value="2"/>
</dbReference>
<reference evidence="1 2" key="1">
    <citation type="journal article" date="2017" name="Genome Biol. Evol.">
        <title>Comparative Genomic Analysis Identifies a Campylobacter Clade Deficient in Selenium Metabolism.</title>
        <authorList>
            <person name="Miller W.G."/>
            <person name="Yee E."/>
            <person name="Lopes B.S."/>
            <person name="Chapman M.H."/>
            <person name="Huynh S."/>
            <person name="Bono J.L."/>
            <person name="Parker C.T."/>
            <person name="Strachan N.J.C."/>
            <person name="Forbes K.J."/>
        </authorList>
    </citation>
    <scope>NUCLEOTIDE SEQUENCE [LARGE SCALE GENOMIC DNA]</scope>
    <source>
        <strain evidence="1 2">RM8964</strain>
    </source>
</reference>
<dbReference type="Proteomes" id="UP000194265">
    <property type="component" value="Chromosome"/>
</dbReference>
<dbReference type="SUPFAM" id="SSF52540">
    <property type="entry name" value="P-loop containing nucleoside triphosphate hydrolases"/>
    <property type="match status" value="1"/>
</dbReference>
<sequence length="392" mass="44798">MLNKEQQEIVNAVLKGDKRIYMLNGAAGTGKSFTLKYIIDSYPGSILLTATTNKAKDLLTSSTKSECITTHNALGFKMVRNGLEEYLCKVRDPLTADLLIIDEYSMLPKALWDSAVNGEYKKILLVGDEAQLPAIGLRANITPEVKVTLTKQMRQSSNKKLEDFMGNLREAIDTKRYIDISTLALPSCIHLYTQHKYFCKAYTDCKDDKRILAYSNRVVDSYNSNINYKKGKYSVGDLLILNKPLGHLTNGSIVEVVGVVEHDKYFELEVDLTTTTRKIKVFKTLAAEYTYIDPSIMSPEEYWRRADEVYKPKHLYSCTIHKSQGQSIKSVFIDLTDIKSALTRKPTRFNNYNKPINVQDYMKLLYVAISRMQKEAHIFIGDKRDYQKLRTK</sequence>
<dbReference type="STRING" id="1660074.CVIC8964_1332"/>